<dbReference type="GO" id="GO:0046872">
    <property type="term" value="F:metal ion binding"/>
    <property type="evidence" value="ECO:0007669"/>
    <property type="project" value="UniProtKB-KW"/>
</dbReference>
<dbReference type="Proteomes" id="UP000264589">
    <property type="component" value="Unassembled WGS sequence"/>
</dbReference>
<protein>
    <submittedName>
        <fullName evidence="8">Bifunctional 3-phenylpropionate/cinnamic acid dioxygenase ferredoxin subunit</fullName>
    </submittedName>
</protein>
<evidence type="ECO:0000259" key="7">
    <source>
        <dbReference type="PROSITE" id="PS51296"/>
    </source>
</evidence>
<name>A0A371RLB9_9PROT</name>
<keyword evidence="9" id="KW-1185">Reference proteome</keyword>
<evidence type="ECO:0000256" key="6">
    <source>
        <dbReference type="ARBA" id="ARBA00038001"/>
    </source>
</evidence>
<comment type="caution">
    <text evidence="8">The sequence shown here is derived from an EMBL/GenBank/DDBJ whole genome shotgun (WGS) entry which is preliminary data.</text>
</comment>
<evidence type="ECO:0000256" key="5">
    <source>
        <dbReference type="ARBA" id="ARBA00034078"/>
    </source>
</evidence>
<dbReference type="GO" id="GO:0051213">
    <property type="term" value="F:dioxygenase activity"/>
    <property type="evidence" value="ECO:0007669"/>
    <property type="project" value="UniProtKB-KW"/>
</dbReference>
<evidence type="ECO:0000313" key="8">
    <source>
        <dbReference type="EMBL" id="RFB06262.1"/>
    </source>
</evidence>
<keyword evidence="4" id="KW-0411">Iron-sulfur</keyword>
<proteinExistence type="inferred from homology"/>
<dbReference type="EMBL" id="QUQO01000001">
    <property type="protein sequence ID" value="RFB06262.1"/>
    <property type="molecule type" value="Genomic_DNA"/>
</dbReference>
<reference evidence="8 9" key="1">
    <citation type="submission" date="2018-08" db="EMBL/GenBank/DDBJ databases">
        <title>Parvularcula sp. SM1705, isolated from surface water of the South Sea China.</title>
        <authorList>
            <person name="Sun L."/>
        </authorList>
    </citation>
    <scope>NUCLEOTIDE SEQUENCE [LARGE SCALE GENOMIC DNA]</scope>
    <source>
        <strain evidence="8 9">SM1705</strain>
    </source>
</reference>
<evidence type="ECO:0000256" key="3">
    <source>
        <dbReference type="ARBA" id="ARBA00023004"/>
    </source>
</evidence>
<keyword evidence="3" id="KW-0408">Iron</keyword>
<dbReference type="PROSITE" id="PS51296">
    <property type="entry name" value="RIESKE"/>
    <property type="match status" value="1"/>
</dbReference>
<gene>
    <name evidence="8" type="ORF">DX908_13890</name>
</gene>
<evidence type="ECO:0000256" key="1">
    <source>
        <dbReference type="ARBA" id="ARBA00022714"/>
    </source>
</evidence>
<keyword evidence="8" id="KW-0223">Dioxygenase</keyword>
<dbReference type="PANTHER" id="PTHR21496">
    <property type="entry name" value="FERREDOXIN-RELATED"/>
    <property type="match status" value="1"/>
</dbReference>
<comment type="similarity">
    <text evidence="6">Belongs to the bacterial ring-hydroxylating dioxygenase ferredoxin component family.</text>
</comment>
<evidence type="ECO:0000256" key="4">
    <source>
        <dbReference type="ARBA" id="ARBA00023014"/>
    </source>
</evidence>
<organism evidence="8 9">
    <name type="scientific">Parvularcula marina</name>
    <dbReference type="NCBI Taxonomy" id="2292771"/>
    <lineage>
        <taxon>Bacteria</taxon>
        <taxon>Pseudomonadati</taxon>
        <taxon>Pseudomonadota</taxon>
        <taxon>Alphaproteobacteria</taxon>
        <taxon>Parvularculales</taxon>
        <taxon>Parvularculaceae</taxon>
        <taxon>Parvularcula</taxon>
    </lineage>
</organism>
<dbReference type="Gene3D" id="2.102.10.10">
    <property type="entry name" value="Rieske [2Fe-2S] iron-sulphur domain"/>
    <property type="match status" value="1"/>
</dbReference>
<dbReference type="SUPFAM" id="SSF50022">
    <property type="entry name" value="ISP domain"/>
    <property type="match status" value="1"/>
</dbReference>
<dbReference type="InterPro" id="IPR036922">
    <property type="entry name" value="Rieske_2Fe-2S_sf"/>
</dbReference>
<dbReference type="Pfam" id="PF00355">
    <property type="entry name" value="Rieske"/>
    <property type="match status" value="1"/>
</dbReference>
<dbReference type="InParanoid" id="A0A371RLB9"/>
<comment type="cofactor">
    <cofactor evidence="5">
        <name>[2Fe-2S] cluster</name>
        <dbReference type="ChEBI" id="CHEBI:190135"/>
    </cofactor>
</comment>
<dbReference type="OrthoDB" id="9800167at2"/>
<dbReference type="PANTHER" id="PTHR21496:SF0">
    <property type="entry name" value="RIESKE DOMAIN-CONTAINING PROTEIN"/>
    <property type="match status" value="1"/>
</dbReference>
<keyword evidence="8" id="KW-0560">Oxidoreductase</keyword>
<dbReference type="InterPro" id="IPR017941">
    <property type="entry name" value="Rieske_2Fe-2S"/>
</dbReference>
<keyword evidence="1" id="KW-0001">2Fe-2S</keyword>
<evidence type="ECO:0000256" key="2">
    <source>
        <dbReference type="ARBA" id="ARBA00022723"/>
    </source>
</evidence>
<evidence type="ECO:0000313" key="9">
    <source>
        <dbReference type="Proteomes" id="UP000264589"/>
    </source>
</evidence>
<dbReference type="AlphaFoldDB" id="A0A371RLB9"/>
<dbReference type="FunCoup" id="A0A371RLB9">
    <property type="interactions" value="64"/>
</dbReference>
<sequence length="101" mass="11045">MAWKKIASLADIPEYEGLKVDVDGHGIALFHVEGEVYAIDDMCSHAEAHLSQGFLEDCVIECPLHQACFDIRTGKVLSAPATEDVNAYEARIDGDDVLIDI</sequence>
<keyword evidence="2" id="KW-0479">Metal-binding</keyword>
<dbReference type="NCBIfam" id="NF007422">
    <property type="entry name" value="PRK09965.1"/>
    <property type="match status" value="1"/>
</dbReference>
<dbReference type="GO" id="GO:0051537">
    <property type="term" value="F:2 iron, 2 sulfur cluster binding"/>
    <property type="evidence" value="ECO:0007669"/>
    <property type="project" value="UniProtKB-KW"/>
</dbReference>
<accession>A0A371RLB9</accession>
<dbReference type="RefSeq" id="WP_116392896.1">
    <property type="nucleotide sequence ID" value="NZ_QUQO01000001.1"/>
</dbReference>
<feature type="domain" description="Rieske" evidence="7">
    <location>
        <begin position="4"/>
        <end position="99"/>
    </location>
</feature>
<dbReference type="CDD" id="cd03528">
    <property type="entry name" value="Rieske_RO_ferredoxin"/>
    <property type="match status" value="1"/>
</dbReference>